<feature type="signal peptide" evidence="1">
    <location>
        <begin position="1"/>
        <end position="25"/>
    </location>
</feature>
<accession>A0A1Y5F5J7</accession>
<dbReference type="Proteomes" id="UP000196531">
    <property type="component" value="Unassembled WGS sequence"/>
</dbReference>
<organism evidence="2 3">
    <name type="scientific">Halobacteriovorax marinus</name>
    <dbReference type="NCBI Taxonomy" id="97084"/>
    <lineage>
        <taxon>Bacteria</taxon>
        <taxon>Pseudomonadati</taxon>
        <taxon>Bdellovibrionota</taxon>
        <taxon>Bacteriovoracia</taxon>
        <taxon>Bacteriovoracales</taxon>
        <taxon>Halobacteriovoraceae</taxon>
        <taxon>Halobacteriovorax</taxon>
    </lineage>
</organism>
<comment type="caution">
    <text evidence="2">The sequence shown here is derived from an EMBL/GenBank/DDBJ whole genome shotgun (WGS) entry which is preliminary data.</text>
</comment>
<name>A0A1Y5F5J7_9BACT</name>
<dbReference type="AlphaFoldDB" id="A0A1Y5F5J7"/>
<keyword evidence="1" id="KW-0732">Signal</keyword>
<proteinExistence type="predicted"/>
<protein>
    <submittedName>
        <fullName evidence="2">Uncharacterized protein</fullName>
    </submittedName>
</protein>
<reference evidence="3" key="1">
    <citation type="journal article" date="2017" name="Proc. Natl. Acad. Sci. U.S.A.">
        <title>Simulation of Deepwater Horizon oil plume reveals substrate specialization within a complex community of hydrocarbon-degraders.</title>
        <authorList>
            <person name="Hu P."/>
            <person name="Dubinsky E.A."/>
            <person name="Probst A.J."/>
            <person name="Wang J."/>
            <person name="Sieber C.M.K."/>
            <person name="Tom L.M."/>
            <person name="Gardinali P."/>
            <person name="Banfield J.F."/>
            <person name="Atlas R.M."/>
            <person name="Andersen G.L."/>
        </authorList>
    </citation>
    <scope>NUCLEOTIDE SEQUENCE [LARGE SCALE GENOMIC DNA]</scope>
</reference>
<sequence>MKNRKILLQVSVLSLLAFSIQDLQADTLPDNYEKLTGCKKQEILWEKINSTVHEKLPKYSKMGLTQILAMAAQRMTKKVKTESDVAPKRWKKYLHRRGVVAKVKFVPKGKHAYSGIFEGADCALLRLSLTFKPTKKRGVAPGLAFKVLRDKVPSANVSALYTLGGQKQEFNFFKNPLSNIVPIGTSFGEKIVHNIFERVTDYPEQLSVLDMAAIDTKGKKSLKFKSPKQLFFVPSTTLTESFSSDKHDIREDILSIREDFPIYKVYAVSDSKKDFNYYDYSKKYLVEFLKGANYIGDIVTTSKFLASEFGDTRIFFKHQKAD</sequence>
<feature type="chain" id="PRO_5012938266" evidence="1">
    <location>
        <begin position="26"/>
        <end position="322"/>
    </location>
</feature>
<evidence type="ECO:0000313" key="3">
    <source>
        <dbReference type="Proteomes" id="UP000196531"/>
    </source>
</evidence>
<gene>
    <name evidence="2" type="ORF">A9Q84_15165</name>
</gene>
<evidence type="ECO:0000313" key="2">
    <source>
        <dbReference type="EMBL" id="OUR95838.1"/>
    </source>
</evidence>
<evidence type="ECO:0000256" key="1">
    <source>
        <dbReference type="SAM" id="SignalP"/>
    </source>
</evidence>
<dbReference type="EMBL" id="MAAO01000007">
    <property type="protein sequence ID" value="OUR95838.1"/>
    <property type="molecule type" value="Genomic_DNA"/>
</dbReference>